<proteinExistence type="predicted"/>
<reference evidence="2 3" key="1">
    <citation type="journal article" date="2018" name="Mol. Biol. Evol.">
        <title>Broad Genomic Sampling Reveals a Smut Pathogenic Ancestry of the Fungal Clade Ustilaginomycotina.</title>
        <authorList>
            <person name="Kijpornyongpan T."/>
            <person name="Mondo S.J."/>
            <person name="Barry K."/>
            <person name="Sandor L."/>
            <person name="Lee J."/>
            <person name="Lipzen A."/>
            <person name="Pangilinan J."/>
            <person name="LaButti K."/>
            <person name="Hainaut M."/>
            <person name="Henrissat B."/>
            <person name="Grigoriev I.V."/>
            <person name="Spatafora J.W."/>
            <person name="Aime M.C."/>
        </authorList>
    </citation>
    <scope>NUCLEOTIDE SEQUENCE [LARGE SCALE GENOMIC DNA]</scope>
    <source>
        <strain evidence="2 3">MCA 4718</strain>
    </source>
</reference>
<feature type="region of interest" description="Disordered" evidence="1">
    <location>
        <begin position="87"/>
        <end position="118"/>
    </location>
</feature>
<evidence type="ECO:0000313" key="2">
    <source>
        <dbReference type="EMBL" id="PWN20911.1"/>
    </source>
</evidence>
<dbReference type="GeneID" id="37011282"/>
<dbReference type="Proteomes" id="UP000245942">
    <property type="component" value="Unassembled WGS sequence"/>
</dbReference>
<feature type="compositionally biased region" description="Basic residues" evidence="1">
    <location>
        <begin position="90"/>
        <end position="100"/>
    </location>
</feature>
<organism evidence="2 3">
    <name type="scientific">Pseudomicrostroma glucosiphilum</name>
    <dbReference type="NCBI Taxonomy" id="1684307"/>
    <lineage>
        <taxon>Eukaryota</taxon>
        <taxon>Fungi</taxon>
        <taxon>Dikarya</taxon>
        <taxon>Basidiomycota</taxon>
        <taxon>Ustilaginomycotina</taxon>
        <taxon>Exobasidiomycetes</taxon>
        <taxon>Microstromatales</taxon>
        <taxon>Microstromatales incertae sedis</taxon>
        <taxon>Pseudomicrostroma</taxon>
    </lineage>
</organism>
<protein>
    <recommendedName>
        <fullName evidence="4">Fungal-type protein kinase domain-containing protein</fullName>
    </recommendedName>
</protein>
<feature type="region of interest" description="Disordered" evidence="1">
    <location>
        <begin position="30"/>
        <end position="56"/>
    </location>
</feature>
<accession>A0A316U8X6</accession>
<dbReference type="InterPro" id="IPR011009">
    <property type="entry name" value="Kinase-like_dom_sf"/>
</dbReference>
<dbReference type="RefSeq" id="XP_025348071.1">
    <property type="nucleotide sequence ID" value="XM_025489548.1"/>
</dbReference>
<dbReference type="EMBL" id="KZ819326">
    <property type="protein sequence ID" value="PWN20911.1"/>
    <property type="molecule type" value="Genomic_DNA"/>
</dbReference>
<evidence type="ECO:0000256" key="1">
    <source>
        <dbReference type="SAM" id="MobiDB-lite"/>
    </source>
</evidence>
<evidence type="ECO:0008006" key="4">
    <source>
        <dbReference type="Google" id="ProtNLM"/>
    </source>
</evidence>
<evidence type="ECO:0000313" key="3">
    <source>
        <dbReference type="Proteomes" id="UP000245942"/>
    </source>
</evidence>
<keyword evidence="3" id="KW-1185">Reference proteome</keyword>
<dbReference type="AlphaFoldDB" id="A0A316U8X6"/>
<dbReference type="SUPFAM" id="SSF56112">
    <property type="entry name" value="Protein kinase-like (PK-like)"/>
    <property type="match status" value="1"/>
</dbReference>
<name>A0A316U8X6_9BASI</name>
<sequence>MQLTMYGLSGPIRARLRTVDTERERRRHCLVRGGQPKDSSRDGREVSFPPPIPFADIPVRQMHKSPSLGQSYITPICKARPARSVFGAMPRKKSKAKGRVPRPAPTAKDTPPYTFSFRPANGLRKKTIEKAKDLLPEDLCGILMDKQPNPPPPRRWHDSWWSMTMSSSWPQSSVSSDPSGEHVYDEQRNEMEYEVKEQFRGQEHQVGAEAKGRHHRELYVMQTNAEVDKSVEQVLSSAKVTKVFRQVNSIVGQEKKRRALVASICRLSTSVRSELGAAESGYGKFVRCKSLPIVDLEYPPMDLVNLDGHIMVQAAEVAGQPEWSNMVSFIVVKKTDAEDLNNKAVRQGLFYVRQMHQYRPITSHVHFATWCGHFVRLWYANATIYGCSRAFDTRTPNDRKDIVRILLFFSLREHSGQLSGYWNLVGQHSLEIEADVATDSALVKAQVTEHRVRPGPFGSRTAVFVEQDKTAEQDAGKRTLLVKVSWLYEHLRLHELTMLRGIQSLGLPYAPRPIGLAVIPTAGFQRTTSETTSSSVTQVELYEYTREYDSKSATRHRTVSALVTEQCLGDYIGMQVSMHDLLQIHVQVAEQLLRLAKGGYHYRDFNPGNVRLLRGTRNTLLFIDFGNMRTKLSPLQQSGMQMCDAEALAARAADDGQSANPIYLSTCCARALKDAWIWTLTLRHTSEDIYSDLRAGPGGTNVFGCRNKEPKQILRRIIDSLRKVFVKSHRYIDDLEGAVYLQFWQVSELWLERPAQACNEPLHHIRPTHLYFCCRLLRGGKGPRRLGKSWRKK</sequence>
<gene>
    <name evidence="2" type="ORF">BCV69DRAFT_178371</name>
</gene>